<name>A0A0N4X1H1_HAEPC</name>
<protein>
    <submittedName>
        <fullName evidence="4">BPI1 domain-containing protein</fullName>
    </submittedName>
</protein>
<dbReference type="STRING" id="6290.A0A0N4X1H1"/>
<dbReference type="InterPro" id="IPR032942">
    <property type="entry name" value="BPI/LBP/Plunc"/>
</dbReference>
<dbReference type="EMBL" id="UZAF01020378">
    <property type="protein sequence ID" value="VDO69338.1"/>
    <property type="molecule type" value="Genomic_DNA"/>
</dbReference>
<reference evidence="2 3" key="2">
    <citation type="submission" date="2018-11" db="EMBL/GenBank/DDBJ databases">
        <authorList>
            <consortium name="Pathogen Informatics"/>
        </authorList>
    </citation>
    <scope>NUCLEOTIDE SEQUENCE [LARGE SCALE GENOMIC DNA]</scope>
    <source>
        <strain evidence="2 3">MHpl1</strain>
    </source>
</reference>
<gene>
    <name evidence="2" type="ORF">HPLM_LOCUS18159</name>
</gene>
<reference evidence="4" key="1">
    <citation type="submission" date="2017-02" db="UniProtKB">
        <authorList>
            <consortium name="WormBaseParasite"/>
        </authorList>
    </citation>
    <scope>IDENTIFICATION</scope>
</reference>
<dbReference type="WBParaSite" id="HPLM_0001816701-mRNA-1">
    <property type="protein sequence ID" value="HPLM_0001816701-mRNA-1"/>
    <property type="gene ID" value="HPLM_0001816701"/>
</dbReference>
<dbReference type="Proteomes" id="UP000268014">
    <property type="component" value="Unassembled WGS sequence"/>
</dbReference>
<evidence type="ECO:0000259" key="1">
    <source>
        <dbReference type="SMART" id="SM00328"/>
    </source>
</evidence>
<dbReference type="PANTHER" id="PTHR10504">
    <property type="entry name" value="BACTERICIDAL PERMEABILITY-INCREASING BPI PROTEIN-RELATED"/>
    <property type="match status" value="1"/>
</dbReference>
<dbReference type="InterPro" id="IPR017942">
    <property type="entry name" value="Lipid-bd_serum_glycop_N"/>
</dbReference>
<accession>A0A0N4X1H1</accession>
<sequence>MPTGLAYMREIGMKVVNDQVVKLSLPTIRERIENGEVFIYNARISKYWPPQEYSLDLVEPNMFQWSMSKMHIRAAGDFQASIVNPLLLTVPITGHFEALLGHVALTISVHLENSYIFGSAFGSPQVRSAHCQSTIGYVDLNVRNTGVITDFFINAFKAFLIAHFKPQVEQRMCRMIETIINQDMNNLLSTMPLKVRLSIYISSLTASHPSFS</sequence>
<dbReference type="SMART" id="SM00328">
    <property type="entry name" value="BPI1"/>
    <property type="match status" value="1"/>
</dbReference>
<feature type="domain" description="Lipid-binding serum glycoprotein N-terminal" evidence="1">
    <location>
        <begin position="1"/>
        <end position="212"/>
    </location>
</feature>
<dbReference type="OrthoDB" id="10255543at2759"/>
<dbReference type="GO" id="GO:0005615">
    <property type="term" value="C:extracellular space"/>
    <property type="evidence" value="ECO:0007669"/>
    <property type="project" value="TreeGrafter"/>
</dbReference>
<dbReference type="Pfam" id="PF01273">
    <property type="entry name" value="LBP_BPI_CETP"/>
    <property type="match status" value="1"/>
</dbReference>
<dbReference type="OMA" id="FRSIRCY"/>
<dbReference type="PANTHER" id="PTHR10504:SF137">
    <property type="entry name" value="BPI FOLD-CONTAINING FAMILY C PROTEIN"/>
    <property type="match status" value="1"/>
</dbReference>
<dbReference type="SUPFAM" id="SSF55394">
    <property type="entry name" value="Bactericidal permeability-increasing protein, BPI"/>
    <property type="match status" value="1"/>
</dbReference>
<evidence type="ECO:0000313" key="3">
    <source>
        <dbReference type="Proteomes" id="UP000268014"/>
    </source>
</evidence>
<proteinExistence type="predicted"/>
<keyword evidence="3" id="KW-1185">Reference proteome</keyword>
<organism evidence="4">
    <name type="scientific">Haemonchus placei</name>
    <name type="common">Barber's pole worm</name>
    <dbReference type="NCBI Taxonomy" id="6290"/>
    <lineage>
        <taxon>Eukaryota</taxon>
        <taxon>Metazoa</taxon>
        <taxon>Ecdysozoa</taxon>
        <taxon>Nematoda</taxon>
        <taxon>Chromadorea</taxon>
        <taxon>Rhabditida</taxon>
        <taxon>Rhabditina</taxon>
        <taxon>Rhabditomorpha</taxon>
        <taxon>Strongyloidea</taxon>
        <taxon>Trichostrongylidae</taxon>
        <taxon>Haemonchus</taxon>
    </lineage>
</organism>
<dbReference type="Gene3D" id="3.15.10.10">
    <property type="entry name" value="Bactericidal permeability-increasing protein, domain 1"/>
    <property type="match status" value="1"/>
</dbReference>
<dbReference type="InterPro" id="IPR017943">
    <property type="entry name" value="Bactericidal_perm-incr_a/b_dom"/>
</dbReference>
<evidence type="ECO:0000313" key="2">
    <source>
        <dbReference type="EMBL" id="VDO69338.1"/>
    </source>
</evidence>
<dbReference type="AlphaFoldDB" id="A0A0N4X1H1"/>
<evidence type="ECO:0000313" key="4">
    <source>
        <dbReference type="WBParaSite" id="HPLM_0001816701-mRNA-1"/>
    </source>
</evidence>
<dbReference type="GO" id="GO:0008289">
    <property type="term" value="F:lipid binding"/>
    <property type="evidence" value="ECO:0007669"/>
    <property type="project" value="InterPro"/>
</dbReference>